<name>A0A4Q6XUB8_9SPHN</name>
<dbReference type="PANTHER" id="PTHR43124">
    <property type="entry name" value="PURINE EFFLUX PUMP PBUE"/>
    <property type="match status" value="1"/>
</dbReference>
<dbReference type="Pfam" id="PF07690">
    <property type="entry name" value="MFS_1"/>
    <property type="match status" value="1"/>
</dbReference>
<evidence type="ECO:0000256" key="2">
    <source>
        <dbReference type="ARBA" id="ARBA00022475"/>
    </source>
</evidence>
<dbReference type="GO" id="GO:0022857">
    <property type="term" value="F:transmembrane transporter activity"/>
    <property type="evidence" value="ECO:0007669"/>
    <property type="project" value="InterPro"/>
</dbReference>
<dbReference type="EMBL" id="SGIS01000020">
    <property type="protein sequence ID" value="RZF63880.1"/>
    <property type="molecule type" value="Genomic_DNA"/>
</dbReference>
<dbReference type="InterPro" id="IPR011701">
    <property type="entry name" value="MFS"/>
</dbReference>
<dbReference type="GO" id="GO:0005886">
    <property type="term" value="C:plasma membrane"/>
    <property type="evidence" value="ECO:0007669"/>
    <property type="project" value="UniProtKB-SubCell"/>
</dbReference>
<dbReference type="PRINTS" id="PR00173">
    <property type="entry name" value="EDTRNSPORT"/>
</dbReference>
<evidence type="ECO:0000256" key="4">
    <source>
        <dbReference type="ARBA" id="ARBA00022989"/>
    </source>
</evidence>
<evidence type="ECO:0000256" key="3">
    <source>
        <dbReference type="ARBA" id="ARBA00022692"/>
    </source>
</evidence>
<feature type="domain" description="Major facilitator superfamily (MFS) profile" evidence="7">
    <location>
        <begin position="16"/>
        <end position="391"/>
    </location>
</feature>
<evidence type="ECO:0000259" key="7">
    <source>
        <dbReference type="PROSITE" id="PS50850"/>
    </source>
</evidence>
<comment type="subcellular location">
    <subcellularLocation>
        <location evidence="1">Cell membrane</location>
        <topology evidence="1">Multi-pass membrane protein</topology>
    </subcellularLocation>
</comment>
<evidence type="ECO:0000313" key="8">
    <source>
        <dbReference type="EMBL" id="RZF63880.1"/>
    </source>
</evidence>
<feature type="transmembrane region" description="Helical" evidence="6">
    <location>
        <begin position="21"/>
        <end position="43"/>
    </location>
</feature>
<keyword evidence="4 6" id="KW-1133">Transmembrane helix</keyword>
<feature type="transmembrane region" description="Helical" evidence="6">
    <location>
        <begin position="329"/>
        <end position="351"/>
    </location>
</feature>
<dbReference type="OrthoDB" id="9807274at2"/>
<dbReference type="PROSITE" id="PS50850">
    <property type="entry name" value="MFS"/>
    <property type="match status" value="1"/>
</dbReference>
<keyword evidence="5 6" id="KW-0472">Membrane</keyword>
<dbReference type="InterPro" id="IPR050189">
    <property type="entry name" value="MFS_Efflux_Transporters"/>
</dbReference>
<evidence type="ECO:0000256" key="5">
    <source>
        <dbReference type="ARBA" id="ARBA00023136"/>
    </source>
</evidence>
<dbReference type="Gene3D" id="1.20.1250.20">
    <property type="entry name" value="MFS general substrate transporter like domains"/>
    <property type="match status" value="2"/>
</dbReference>
<feature type="transmembrane region" description="Helical" evidence="6">
    <location>
        <begin position="208"/>
        <end position="231"/>
    </location>
</feature>
<dbReference type="SUPFAM" id="SSF103473">
    <property type="entry name" value="MFS general substrate transporter"/>
    <property type="match status" value="1"/>
</dbReference>
<feature type="transmembrane region" description="Helical" evidence="6">
    <location>
        <begin position="298"/>
        <end position="317"/>
    </location>
</feature>
<protein>
    <submittedName>
        <fullName evidence="8">MFS transporter</fullName>
    </submittedName>
</protein>
<proteinExistence type="predicted"/>
<evidence type="ECO:0000256" key="1">
    <source>
        <dbReference type="ARBA" id="ARBA00004651"/>
    </source>
</evidence>
<evidence type="ECO:0000256" key="6">
    <source>
        <dbReference type="SAM" id="Phobius"/>
    </source>
</evidence>
<organism evidence="8 9">
    <name type="scientific">Sphingomonas populi</name>
    <dbReference type="NCBI Taxonomy" id="2484750"/>
    <lineage>
        <taxon>Bacteria</taxon>
        <taxon>Pseudomonadati</taxon>
        <taxon>Pseudomonadota</taxon>
        <taxon>Alphaproteobacteria</taxon>
        <taxon>Sphingomonadales</taxon>
        <taxon>Sphingomonadaceae</taxon>
        <taxon>Sphingomonas</taxon>
    </lineage>
</organism>
<dbReference type="InterPro" id="IPR036259">
    <property type="entry name" value="MFS_trans_sf"/>
</dbReference>
<feature type="transmembrane region" description="Helical" evidence="6">
    <location>
        <begin position="55"/>
        <end position="75"/>
    </location>
</feature>
<keyword evidence="9" id="KW-1185">Reference proteome</keyword>
<feature type="transmembrane region" description="Helical" evidence="6">
    <location>
        <begin position="274"/>
        <end position="292"/>
    </location>
</feature>
<evidence type="ECO:0000313" key="9">
    <source>
        <dbReference type="Proteomes" id="UP000292085"/>
    </source>
</evidence>
<dbReference type="InterPro" id="IPR020846">
    <property type="entry name" value="MFS_dom"/>
</dbReference>
<dbReference type="AlphaFoldDB" id="A0A4Q6XUB8"/>
<dbReference type="PANTHER" id="PTHR43124:SF10">
    <property type="entry name" value="PURINE EFFLUX PUMP PBUE"/>
    <property type="match status" value="1"/>
</dbReference>
<dbReference type="Proteomes" id="UP000292085">
    <property type="component" value="Unassembled WGS sequence"/>
</dbReference>
<comment type="caution">
    <text evidence="8">The sequence shown here is derived from an EMBL/GenBank/DDBJ whole genome shotgun (WGS) entry which is preliminary data.</text>
</comment>
<reference evidence="8 9" key="1">
    <citation type="submission" date="2019-02" db="EMBL/GenBank/DDBJ databases">
        <authorList>
            <person name="Li Y."/>
        </authorList>
    </citation>
    <scope>NUCLEOTIDE SEQUENCE [LARGE SCALE GENOMIC DNA]</scope>
    <source>
        <strain evidence="8 9">3-7</strain>
    </source>
</reference>
<feature type="transmembrane region" description="Helical" evidence="6">
    <location>
        <begin position="357"/>
        <end position="378"/>
    </location>
</feature>
<feature type="transmembrane region" description="Helical" evidence="6">
    <location>
        <begin position="82"/>
        <end position="102"/>
    </location>
</feature>
<sequence>MSVNAHIRREVLGLDAAEWAVIAIALAAATLPAVLPLMVGVLARQFGIGTAQAGYVIAINMGGILAGSLSCVLLARRFRWAPLIFSGLGIMVLGNGLTMLTHGLPPLIATRLISGWGEGVVGACCYALMGQAKLPGRSIAFYTAGQSIIGAAGLAILPTLMAGFGWHVFYILVSVIAVPAMLLTPIATRARAIVVIDRQTSTATRLSIGSFGALIAIFLFFVGIAMIWAFMEPLGVRQSLTLTQLSIALSASSIAGLGGSFAAGALADRLRTEIGLAIGIAVIIASLTLLLTGGFYSYMAAICGLYFAWAYQFPFLFGCLADIDSDGRIAALTPVATGGALTVAPAIGGFVLENGGLAMLSAGCLGLTLAATLLAAWVRMRPKHHLAKAYL</sequence>
<feature type="transmembrane region" description="Helical" evidence="6">
    <location>
        <begin position="167"/>
        <end position="187"/>
    </location>
</feature>
<accession>A0A4Q6XUB8</accession>
<keyword evidence="3 6" id="KW-0812">Transmembrane</keyword>
<feature type="transmembrane region" description="Helical" evidence="6">
    <location>
        <begin position="108"/>
        <end position="128"/>
    </location>
</feature>
<feature type="transmembrane region" description="Helical" evidence="6">
    <location>
        <begin position="140"/>
        <end position="161"/>
    </location>
</feature>
<gene>
    <name evidence="8" type="ORF">EWE75_13900</name>
</gene>
<dbReference type="RefSeq" id="WP_130158471.1">
    <property type="nucleotide sequence ID" value="NZ_SGIS01000020.1"/>
</dbReference>
<feature type="transmembrane region" description="Helical" evidence="6">
    <location>
        <begin position="243"/>
        <end position="267"/>
    </location>
</feature>
<keyword evidence="2" id="KW-1003">Cell membrane</keyword>